<dbReference type="GO" id="GO:0005524">
    <property type="term" value="F:ATP binding"/>
    <property type="evidence" value="ECO:0007669"/>
    <property type="project" value="InterPro"/>
</dbReference>
<name>A0AAD6Y5G7_9AGAR</name>
<dbReference type="GO" id="GO:0004521">
    <property type="term" value="F:RNA endonuclease activity"/>
    <property type="evidence" value="ECO:0007669"/>
    <property type="project" value="InterPro"/>
</dbReference>
<dbReference type="PANTHER" id="PTHR13954:SF6">
    <property type="entry name" value="NON-SPECIFIC SERINE_THREONINE PROTEIN KINASE"/>
    <property type="match status" value="1"/>
</dbReference>
<evidence type="ECO:0000259" key="1">
    <source>
        <dbReference type="PROSITE" id="PS50011"/>
    </source>
</evidence>
<dbReference type="InterPro" id="IPR011009">
    <property type="entry name" value="Kinase-like_dom_sf"/>
</dbReference>
<comment type="caution">
    <text evidence="2">The sequence shown here is derived from an EMBL/GenBank/DDBJ whole genome shotgun (WGS) entry which is preliminary data.</text>
</comment>
<proteinExistence type="predicted"/>
<sequence length="250" mass="27672">MYGSDDEGFLYTQVLFESAGEYYSSRSAQRMIHLTADSHRELFRTSTLVPVAFYKAPISAGGTLAPAVVGENVFFKAVRPSGYSSDVDLSAPWTPANRQQHEMEIAERLSLDQHANICRYLGYRPSADGAFVAGLCYERHIETLLAAVNAQKSLSPTFLDEVQSALEHLHRLGFAHNDINPTNVMISLTGAPVLIDFDSCLELGRPLSQGARGSTYGWEYPGSVSAVENDMWALARMRQWVANPKMDLYV</sequence>
<dbReference type="EMBL" id="JARJCW010000093">
    <property type="protein sequence ID" value="KAJ7195034.1"/>
    <property type="molecule type" value="Genomic_DNA"/>
</dbReference>
<dbReference type="AlphaFoldDB" id="A0AAD6Y5G7"/>
<gene>
    <name evidence="2" type="ORF">GGX14DRAFT_377334</name>
</gene>
<dbReference type="GO" id="GO:0051082">
    <property type="term" value="F:unfolded protein binding"/>
    <property type="evidence" value="ECO:0007669"/>
    <property type="project" value="TreeGrafter"/>
</dbReference>
<dbReference type="Pfam" id="PF00069">
    <property type="entry name" value="Pkinase"/>
    <property type="match status" value="1"/>
</dbReference>
<keyword evidence="3" id="KW-1185">Reference proteome</keyword>
<organism evidence="2 3">
    <name type="scientific">Mycena pura</name>
    <dbReference type="NCBI Taxonomy" id="153505"/>
    <lineage>
        <taxon>Eukaryota</taxon>
        <taxon>Fungi</taxon>
        <taxon>Dikarya</taxon>
        <taxon>Basidiomycota</taxon>
        <taxon>Agaricomycotina</taxon>
        <taxon>Agaricomycetes</taxon>
        <taxon>Agaricomycetidae</taxon>
        <taxon>Agaricales</taxon>
        <taxon>Marasmiineae</taxon>
        <taxon>Mycenaceae</taxon>
        <taxon>Mycena</taxon>
    </lineage>
</organism>
<dbReference type="PROSITE" id="PS50011">
    <property type="entry name" value="PROTEIN_KINASE_DOM"/>
    <property type="match status" value="1"/>
</dbReference>
<reference evidence="2" key="1">
    <citation type="submission" date="2023-03" db="EMBL/GenBank/DDBJ databases">
        <title>Massive genome expansion in bonnet fungi (Mycena s.s.) driven by repeated elements and novel gene families across ecological guilds.</title>
        <authorList>
            <consortium name="Lawrence Berkeley National Laboratory"/>
            <person name="Harder C.B."/>
            <person name="Miyauchi S."/>
            <person name="Viragh M."/>
            <person name="Kuo A."/>
            <person name="Thoen E."/>
            <person name="Andreopoulos B."/>
            <person name="Lu D."/>
            <person name="Skrede I."/>
            <person name="Drula E."/>
            <person name="Henrissat B."/>
            <person name="Morin E."/>
            <person name="Kohler A."/>
            <person name="Barry K."/>
            <person name="LaButti K."/>
            <person name="Morin E."/>
            <person name="Salamov A."/>
            <person name="Lipzen A."/>
            <person name="Mereny Z."/>
            <person name="Hegedus B."/>
            <person name="Baldrian P."/>
            <person name="Stursova M."/>
            <person name="Weitz H."/>
            <person name="Taylor A."/>
            <person name="Grigoriev I.V."/>
            <person name="Nagy L.G."/>
            <person name="Martin F."/>
            <person name="Kauserud H."/>
        </authorList>
    </citation>
    <scope>NUCLEOTIDE SEQUENCE</scope>
    <source>
        <strain evidence="2">9144</strain>
    </source>
</reference>
<protein>
    <recommendedName>
        <fullName evidence="1">Protein kinase domain-containing protein</fullName>
    </recommendedName>
</protein>
<evidence type="ECO:0000313" key="3">
    <source>
        <dbReference type="Proteomes" id="UP001219525"/>
    </source>
</evidence>
<dbReference type="Proteomes" id="UP001219525">
    <property type="component" value="Unassembled WGS sequence"/>
</dbReference>
<accession>A0AAD6Y5G7</accession>
<evidence type="ECO:0000313" key="2">
    <source>
        <dbReference type="EMBL" id="KAJ7195034.1"/>
    </source>
</evidence>
<dbReference type="GO" id="GO:1990604">
    <property type="term" value="C:IRE1-TRAF2-ASK1 complex"/>
    <property type="evidence" value="ECO:0007669"/>
    <property type="project" value="TreeGrafter"/>
</dbReference>
<dbReference type="PANTHER" id="PTHR13954">
    <property type="entry name" value="IRE1-RELATED"/>
    <property type="match status" value="1"/>
</dbReference>
<feature type="domain" description="Protein kinase" evidence="1">
    <location>
        <begin position="11"/>
        <end position="250"/>
    </location>
</feature>
<dbReference type="SUPFAM" id="SSF56112">
    <property type="entry name" value="Protein kinase-like (PK-like)"/>
    <property type="match status" value="1"/>
</dbReference>
<dbReference type="GO" id="GO:0070059">
    <property type="term" value="P:intrinsic apoptotic signaling pathway in response to endoplasmic reticulum stress"/>
    <property type="evidence" value="ECO:0007669"/>
    <property type="project" value="TreeGrafter"/>
</dbReference>
<dbReference type="GO" id="GO:0036498">
    <property type="term" value="P:IRE1-mediated unfolded protein response"/>
    <property type="evidence" value="ECO:0007669"/>
    <property type="project" value="TreeGrafter"/>
</dbReference>
<dbReference type="InterPro" id="IPR000719">
    <property type="entry name" value="Prot_kinase_dom"/>
</dbReference>
<dbReference type="Gene3D" id="1.10.510.10">
    <property type="entry name" value="Transferase(Phosphotransferase) domain 1"/>
    <property type="match status" value="1"/>
</dbReference>
<dbReference type="InterPro" id="IPR045133">
    <property type="entry name" value="IRE1/2-like"/>
</dbReference>
<dbReference type="GO" id="GO:0004674">
    <property type="term" value="F:protein serine/threonine kinase activity"/>
    <property type="evidence" value="ECO:0007669"/>
    <property type="project" value="InterPro"/>
</dbReference>